<name>A0A158QLH8_HAEPC</name>
<reference evidence="2 3" key="2">
    <citation type="submission" date="2018-11" db="EMBL/GenBank/DDBJ databases">
        <authorList>
            <consortium name="Pathogen Informatics"/>
        </authorList>
    </citation>
    <scope>NUCLEOTIDE SEQUENCE [LARGE SCALE GENOMIC DNA]</scope>
    <source>
        <strain evidence="2 3">MHpl1</strain>
    </source>
</reference>
<evidence type="ECO:0000256" key="1">
    <source>
        <dbReference type="SAM" id="MobiDB-lite"/>
    </source>
</evidence>
<evidence type="ECO:0000313" key="2">
    <source>
        <dbReference type="EMBL" id="VDO29190.1"/>
    </source>
</evidence>
<dbReference type="STRING" id="6290.A0A158QLH8"/>
<dbReference type="OrthoDB" id="5870774at2759"/>
<feature type="region of interest" description="Disordered" evidence="1">
    <location>
        <begin position="1"/>
        <end position="25"/>
    </location>
</feature>
<keyword evidence="3" id="KW-1185">Reference proteome</keyword>
<dbReference type="EMBL" id="UZAF01016504">
    <property type="protein sequence ID" value="VDO29190.1"/>
    <property type="molecule type" value="Genomic_DNA"/>
</dbReference>
<protein>
    <submittedName>
        <fullName evidence="2 4">Uncharacterized protein</fullName>
    </submittedName>
</protein>
<proteinExistence type="predicted"/>
<dbReference type="AlphaFoldDB" id="A0A158QLH8"/>
<organism evidence="4">
    <name type="scientific">Haemonchus placei</name>
    <name type="common">Barber's pole worm</name>
    <dbReference type="NCBI Taxonomy" id="6290"/>
    <lineage>
        <taxon>Eukaryota</taxon>
        <taxon>Metazoa</taxon>
        <taxon>Ecdysozoa</taxon>
        <taxon>Nematoda</taxon>
        <taxon>Chromadorea</taxon>
        <taxon>Rhabditida</taxon>
        <taxon>Rhabditina</taxon>
        <taxon>Rhabditomorpha</taxon>
        <taxon>Strongyloidea</taxon>
        <taxon>Trichostrongylidae</taxon>
        <taxon>Haemonchus</taxon>
    </lineage>
</organism>
<feature type="region of interest" description="Disordered" evidence="1">
    <location>
        <begin position="318"/>
        <end position="343"/>
    </location>
</feature>
<reference evidence="4" key="1">
    <citation type="submission" date="2016-04" db="UniProtKB">
        <authorList>
            <consortium name="WormBaseParasite"/>
        </authorList>
    </citation>
    <scope>IDENTIFICATION</scope>
</reference>
<gene>
    <name evidence="2" type="ORF">HPLM_LOCUS6502</name>
</gene>
<sequence length="414" mass="47086">MRRQRELAKARKTVPSRAPPTIDLTATERSFLESCSRELPKLPGNQLAYPVPEPRFSDISSIQPGDATYVVSTKTPHKISRSVACSTPLRYNRAVMEVPPSAMKSVPEEEPVSEAGLHPATAMVLTCDEDYFMSRDERTERQFDAMSVWCNMILRSQYDDEEFDIGATKKEANKVLQDLLVKSKAQMSSSVTVDKPFKYSDFLKRQKRDNTRERAMRLFNSTNVPERIRDSVNCRLFSVRAGCNVYSDLSLQMTLLRLFLSFHPAWLHLGLETVFHTSIDVNENEKFIHVISRFIIQRVFADPKILRNQNYAYGNHNAINPSPMSSEDPLERSKGHKNWSVSNCSTTDKTPNGVAIWWLGTTKTASAVNRISSRIMAMRKDTEGYWKLISLYASQAGCPVFEKDGLYLSLYEAI</sequence>
<evidence type="ECO:0000313" key="3">
    <source>
        <dbReference type="Proteomes" id="UP000268014"/>
    </source>
</evidence>
<dbReference type="WBParaSite" id="HPLM_0000651001-mRNA-1">
    <property type="protein sequence ID" value="HPLM_0000651001-mRNA-1"/>
    <property type="gene ID" value="HPLM_0000651001"/>
</dbReference>
<accession>A0A158QLH8</accession>
<evidence type="ECO:0000313" key="4">
    <source>
        <dbReference type="WBParaSite" id="HPLM_0000651001-mRNA-1"/>
    </source>
</evidence>
<dbReference type="Proteomes" id="UP000268014">
    <property type="component" value="Unassembled WGS sequence"/>
</dbReference>